<dbReference type="GeneID" id="32470001"/>
<evidence type="ECO:0000313" key="2">
    <source>
        <dbReference type="EMBL" id="MBP2060864.1"/>
    </source>
</evidence>
<reference evidence="2 3" key="2">
    <citation type="submission" date="2021-03" db="EMBL/GenBank/DDBJ databases">
        <title>Genomic Encyclopedia of Type Strains, Phase IV (KMG-IV): sequencing the most valuable type-strain genomes for metagenomic binning, comparative biology and taxonomic classification.</title>
        <authorList>
            <person name="Goeker M."/>
        </authorList>
    </citation>
    <scope>NUCLEOTIDE SEQUENCE [LARGE SCALE GENOMIC DNA]</scope>
    <source>
        <strain evidence="2 3">DSM 41954</strain>
    </source>
</reference>
<protein>
    <recommendedName>
        <fullName evidence="4">Antibiotic biosynthesis monooxygenase</fullName>
    </recommendedName>
</protein>
<sequence length="107" mass="12204">MPEISLKKNYFTTISVFTAAPEDQRRLFEIIVEGEEKLRGISGLVASAVHLSHDGTRVIGYAQWERKEDFEAMRADPDRQGHFREVRELVKGVDLIACRVAFTHDNS</sequence>
<evidence type="ECO:0000313" key="1">
    <source>
        <dbReference type="EMBL" id="CDR06325.1"/>
    </source>
</evidence>
<reference evidence="1" key="1">
    <citation type="submission" date="2014-05" db="EMBL/GenBank/DDBJ databases">
        <authorList>
            <person name="Horn Fabian"/>
        </authorList>
    </citation>
    <scope>NUCLEOTIDE SEQUENCE</scope>
</reference>
<dbReference type="EMBL" id="JAGGLR010000004">
    <property type="protein sequence ID" value="MBP2060864.1"/>
    <property type="molecule type" value="Genomic_DNA"/>
</dbReference>
<dbReference type="InterPro" id="IPR011008">
    <property type="entry name" value="Dimeric_a/b-barrel"/>
</dbReference>
<accession>A0A060ZJP8</accession>
<dbReference type="HOGENOM" id="CLU_127577_4_0_11"/>
<dbReference type="RefSeq" id="WP_044569685.1">
    <property type="nucleotide sequence ID" value="NZ_BAABDR010000068.1"/>
</dbReference>
<dbReference type="Proteomes" id="UP000756710">
    <property type="component" value="Unassembled WGS sequence"/>
</dbReference>
<dbReference type="Gene3D" id="3.30.70.100">
    <property type="match status" value="1"/>
</dbReference>
<proteinExistence type="predicted"/>
<gene>
    <name evidence="2" type="ORF">J2Z30_001866</name>
    <name evidence="1" type="ORF">SIRAN3227</name>
</gene>
<dbReference type="EMBL" id="LK022848">
    <property type="protein sequence ID" value="CDR06325.1"/>
    <property type="molecule type" value="Genomic_DNA"/>
</dbReference>
<keyword evidence="3" id="KW-1185">Reference proteome</keyword>
<evidence type="ECO:0000313" key="3">
    <source>
        <dbReference type="Proteomes" id="UP000756710"/>
    </source>
</evidence>
<evidence type="ECO:0008006" key="4">
    <source>
        <dbReference type="Google" id="ProtNLM"/>
    </source>
</evidence>
<dbReference type="SUPFAM" id="SSF54909">
    <property type="entry name" value="Dimeric alpha+beta barrel"/>
    <property type="match status" value="1"/>
</dbReference>
<dbReference type="AlphaFoldDB" id="A0A060ZJP8"/>
<organism evidence="1">
    <name type="scientific">Streptomyces iranensis</name>
    <dbReference type="NCBI Taxonomy" id="576784"/>
    <lineage>
        <taxon>Bacteria</taxon>
        <taxon>Bacillati</taxon>
        <taxon>Actinomycetota</taxon>
        <taxon>Actinomycetes</taxon>
        <taxon>Kitasatosporales</taxon>
        <taxon>Streptomycetaceae</taxon>
        <taxon>Streptomyces</taxon>
        <taxon>Streptomyces violaceusniger group</taxon>
    </lineage>
</organism>
<name>A0A060ZJP8_9ACTN</name>